<evidence type="ECO:0000259" key="2">
    <source>
        <dbReference type="Pfam" id="PF13568"/>
    </source>
</evidence>
<keyword evidence="1" id="KW-1133">Transmembrane helix</keyword>
<dbReference type="AlphaFoldDB" id="A0A412TYV3"/>
<comment type="caution">
    <text evidence="3">The sequence shown here is derived from an EMBL/GenBank/DDBJ whole genome shotgun (WGS) entry which is preliminary data.</text>
</comment>
<dbReference type="Pfam" id="PF13568">
    <property type="entry name" value="OMP_b-brl_2"/>
    <property type="match status" value="1"/>
</dbReference>
<reference evidence="3 4" key="1">
    <citation type="submission" date="2018-08" db="EMBL/GenBank/DDBJ databases">
        <title>A genome reference for cultivated species of the human gut microbiota.</title>
        <authorList>
            <person name="Zou Y."/>
            <person name="Xue W."/>
            <person name="Luo G."/>
        </authorList>
    </citation>
    <scope>NUCLEOTIDE SEQUENCE [LARGE SCALE GENOMIC DNA]</scope>
    <source>
        <strain evidence="3 4">AF16-14</strain>
    </source>
</reference>
<dbReference type="InterPro" id="IPR025665">
    <property type="entry name" value="Beta-barrel_OMP_2"/>
</dbReference>
<protein>
    <recommendedName>
        <fullName evidence="2">Outer membrane protein beta-barrel domain-containing protein</fullName>
    </recommendedName>
</protein>
<feature type="transmembrane region" description="Helical" evidence="1">
    <location>
        <begin position="42"/>
        <end position="63"/>
    </location>
</feature>
<proteinExistence type="predicted"/>
<organism evidence="3 4">
    <name type="scientific">Odoribacter splanchnicus</name>
    <dbReference type="NCBI Taxonomy" id="28118"/>
    <lineage>
        <taxon>Bacteria</taxon>
        <taxon>Pseudomonadati</taxon>
        <taxon>Bacteroidota</taxon>
        <taxon>Bacteroidia</taxon>
        <taxon>Bacteroidales</taxon>
        <taxon>Odoribacteraceae</taxon>
        <taxon>Odoribacter</taxon>
    </lineage>
</organism>
<dbReference type="RefSeq" id="WP_118159847.1">
    <property type="nucleotide sequence ID" value="NZ_QRYC01000001.1"/>
</dbReference>
<keyword evidence="1" id="KW-0812">Transmembrane</keyword>
<dbReference type="Proteomes" id="UP000284243">
    <property type="component" value="Unassembled WGS sequence"/>
</dbReference>
<accession>A0A412TYV3</accession>
<gene>
    <name evidence="3" type="ORF">DWW57_00645</name>
</gene>
<dbReference type="EMBL" id="QRYC01000001">
    <property type="protein sequence ID" value="RGU58940.1"/>
    <property type="molecule type" value="Genomic_DNA"/>
</dbReference>
<evidence type="ECO:0000256" key="1">
    <source>
        <dbReference type="SAM" id="Phobius"/>
    </source>
</evidence>
<evidence type="ECO:0000313" key="3">
    <source>
        <dbReference type="EMBL" id="RGU58940.1"/>
    </source>
</evidence>
<name>A0A412TYV3_9BACT</name>
<evidence type="ECO:0000313" key="4">
    <source>
        <dbReference type="Proteomes" id="UP000284243"/>
    </source>
</evidence>
<sequence length="433" mass="48309">MNNNLDHLFKKALQDKSCEPPPYIWGNIERQLNKNKHKVALWWWRTAAVAAVVAAFIGIWLFYSVESPEIEVAGITGTEILKTKDSTNLPATFSDSIQEEKTVQYVTKETVTEVPVLIAQNKRTELEPIQMHRAGEAGFIEQTAPDYAISTRKLQRNFIPLTSKEAYQNQKEYQKLLNTPTSLTTDEKRKIKVMVSGHFVPAYSSGSYSSSLKNSRGVSYSSNQMDGLMNVGGGLKLSVSANKRFSVQTGLFYSRMGQKTSGAGSGVRAMMLPSLQHSDRMIATPLGNIKTHTQGVAYRSPEAILLSSLNSSSSETIEQTFGTLEIPLHVRYLLNNNKVLFAVSGGVSGNFIVNNKVFLRNGRDKEYIGSTEDIRNFNISTDIGLGMEYPVTSNIRIMIEPGFKYFLQSLSRNDDIDFKPYLFTFSTGIGIRF</sequence>
<keyword evidence="1" id="KW-0472">Membrane</keyword>
<feature type="domain" description="Outer membrane protein beta-barrel" evidence="2">
    <location>
        <begin position="222"/>
        <end position="391"/>
    </location>
</feature>